<dbReference type="Proteomes" id="UP000635606">
    <property type="component" value="Unassembled WGS sequence"/>
</dbReference>
<evidence type="ECO:0000313" key="2">
    <source>
        <dbReference type="EMBL" id="GIJ73797.1"/>
    </source>
</evidence>
<dbReference type="EMBL" id="BOPH01000125">
    <property type="protein sequence ID" value="GIJ73797.1"/>
    <property type="molecule type" value="Genomic_DNA"/>
</dbReference>
<dbReference type="AlphaFoldDB" id="A0A8J4EJ06"/>
<feature type="compositionally biased region" description="Basic and acidic residues" evidence="1">
    <location>
        <begin position="63"/>
        <end position="76"/>
    </location>
</feature>
<protein>
    <submittedName>
        <fullName evidence="2">Uncharacterized protein</fullName>
    </submittedName>
</protein>
<evidence type="ECO:0000256" key="1">
    <source>
        <dbReference type="SAM" id="MobiDB-lite"/>
    </source>
</evidence>
<feature type="compositionally biased region" description="Polar residues" evidence="1">
    <location>
        <begin position="13"/>
        <end position="49"/>
    </location>
</feature>
<feature type="region of interest" description="Disordered" evidence="1">
    <location>
        <begin position="1"/>
        <end position="141"/>
    </location>
</feature>
<organism evidence="2 3">
    <name type="scientific">Virgisporangium ochraceum</name>
    <dbReference type="NCBI Taxonomy" id="65505"/>
    <lineage>
        <taxon>Bacteria</taxon>
        <taxon>Bacillati</taxon>
        <taxon>Actinomycetota</taxon>
        <taxon>Actinomycetes</taxon>
        <taxon>Micromonosporales</taxon>
        <taxon>Micromonosporaceae</taxon>
        <taxon>Virgisporangium</taxon>
    </lineage>
</organism>
<feature type="compositionally biased region" description="Polar residues" evidence="1">
    <location>
        <begin position="132"/>
        <end position="141"/>
    </location>
</feature>
<evidence type="ECO:0000313" key="3">
    <source>
        <dbReference type="Proteomes" id="UP000635606"/>
    </source>
</evidence>
<sequence>MLAGRAGWRRSAGSVSGNASTTTTVSADEAAASTTNTPCQPVQRSTTPPSDGARIGAVMGISSRRDSTRAKTEPLNRSRSTAVAMTPAAATATPCSTRAAASTTRSAATAHSSDATTCTTSPASSGRRRPSMSESGPTSRLPTAIPTIVAVMVSWTPAEVVARSDRIAGSAGR</sequence>
<feature type="compositionally biased region" description="Low complexity" evidence="1">
    <location>
        <begin position="80"/>
        <end position="121"/>
    </location>
</feature>
<reference evidence="2" key="1">
    <citation type="submission" date="2021-01" db="EMBL/GenBank/DDBJ databases">
        <title>Whole genome shotgun sequence of Virgisporangium ochraceum NBRC 16418.</title>
        <authorList>
            <person name="Komaki H."/>
            <person name="Tamura T."/>
        </authorList>
    </citation>
    <scope>NUCLEOTIDE SEQUENCE</scope>
    <source>
        <strain evidence="2">NBRC 16418</strain>
    </source>
</reference>
<accession>A0A8J4EJ06</accession>
<comment type="caution">
    <text evidence="2">The sequence shown here is derived from an EMBL/GenBank/DDBJ whole genome shotgun (WGS) entry which is preliminary data.</text>
</comment>
<name>A0A8J4EJ06_9ACTN</name>
<proteinExistence type="predicted"/>
<gene>
    <name evidence="2" type="ORF">Voc01_087140</name>
</gene>
<keyword evidence="3" id="KW-1185">Reference proteome</keyword>